<organism evidence="2 3">
    <name type="scientific">Fusarium napiforme</name>
    <dbReference type="NCBI Taxonomy" id="42672"/>
    <lineage>
        <taxon>Eukaryota</taxon>
        <taxon>Fungi</taxon>
        <taxon>Dikarya</taxon>
        <taxon>Ascomycota</taxon>
        <taxon>Pezizomycotina</taxon>
        <taxon>Sordariomycetes</taxon>
        <taxon>Hypocreomycetidae</taxon>
        <taxon>Hypocreales</taxon>
        <taxon>Nectriaceae</taxon>
        <taxon>Fusarium</taxon>
        <taxon>Fusarium fujikuroi species complex</taxon>
    </lineage>
</organism>
<dbReference type="InterPro" id="IPR056021">
    <property type="entry name" value="DUF7600"/>
</dbReference>
<dbReference type="AlphaFoldDB" id="A0A8H5IBY6"/>
<comment type="caution">
    <text evidence="2">The sequence shown here is derived from an EMBL/GenBank/DDBJ whole genome shotgun (WGS) entry which is preliminary data.</text>
</comment>
<evidence type="ECO:0000313" key="2">
    <source>
        <dbReference type="EMBL" id="KAF5534212.1"/>
    </source>
</evidence>
<dbReference type="Proteomes" id="UP000574317">
    <property type="component" value="Unassembled WGS sequence"/>
</dbReference>
<dbReference type="Pfam" id="PF24539">
    <property type="entry name" value="DUF7600"/>
    <property type="match status" value="1"/>
</dbReference>
<name>A0A8H5IBY6_9HYPO</name>
<accession>A0A8H5IBY6</accession>
<gene>
    <name evidence="2" type="ORF">FNAPI_12446</name>
</gene>
<sequence>MVDSTDLCNLRLSSKFVSRMTSPEHLPQRFWKSRFSADREMSFFPFGRELCLQPNSKLNWRRLYFDLKCNLRDESETGHIRNRRRIWLCLDVVARSLMPLLNQDLCLQDRQSVEQDVVSQHYKLGQFVRTPIIEDAHNYLPSEMGARSFGFQYIILRPQNPDIGSRISLSRMSFDGDYYISGIRLSEPSDANNFREVSRVGYIIPQTEIHVPLAPNHRMTGLRVAASASGIVGISFRIDGGTGAIAWKSIGTITDPPDGVGVATLEPKIDSQLYGAVIGFDVLEEVIQTTDMQAAATKVPATLSGLWHPNEPDTSVSGVIHPSTPKDQQTVTPPYFFNMDFGGPGGAFISRLSRITALHDDQHGSFRGFTFSYIDGRTKSYGSRTVINTAGDRSACIEQSFSIDGPGGERIVSLEVAPDASSENENISIIKLMTSHDRTLEFRRTCLSSVDEVAHSWQTIIPPAGMPISAILARVQLRSGVIQSLGVQYETHLAANPSKIPLVTTSAEHSNLHSFQMDEETVEKAPSSLRRSEGCFTSVMLSGVRRIGVSRGLPGRTRESDHVAGLCFEFWGSPHPVYIGQWYCEVGYLSVKKGERICQFTFWQEQESLPGNTSRENAGRITGIKINKTGLGQRDMEIVLGDKQKMLPYSFTENPYERLTGLVWTFNHECDYTYVLTEPSEHFPRTSLTLNSIMHMWPNSRAPDKLTWQVEDEQGNLCTVSRIHAVFCLSSGKLSGFIFDYGNGQISRTAGSADGVKASFSLDCEEWITCMDVQLWREESEVVFYTSTGRVNPLSPSGLSDQPRQKDPADYQVFEFNHLESRRTVSRESLNESSKFSDECVGIWVTMKWWPQYAKVVEAAGPITVSEGEGRQ</sequence>
<reference evidence="2 3" key="1">
    <citation type="submission" date="2020-05" db="EMBL/GenBank/DDBJ databases">
        <title>Identification and distribution of gene clusters putatively required for synthesis of sphingolipid metabolism inhibitors in phylogenetically diverse species of the filamentous fungus Fusarium.</title>
        <authorList>
            <person name="Kim H.-S."/>
            <person name="Busman M."/>
            <person name="Brown D.W."/>
            <person name="Divon H."/>
            <person name="Uhlig S."/>
            <person name="Proctor R.H."/>
        </authorList>
    </citation>
    <scope>NUCLEOTIDE SEQUENCE [LARGE SCALE GENOMIC DNA]</scope>
    <source>
        <strain evidence="2 3">NRRL 25196</strain>
    </source>
</reference>
<proteinExistence type="predicted"/>
<evidence type="ECO:0000259" key="1">
    <source>
        <dbReference type="Pfam" id="PF24539"/>
    </source>
</evidence>
<dbReference type="EMBL" id="JAAOAO010000643">
    <property type="protein sequence ID" value="KAF5534212.1"/>
    <property type="molecule type" value="Genomic_DNA"/>
</dbReference>
<feature type="domain" description="DUF7600" evidence="1">
    <location>
        <begin position="164"/>
        <end position="241"/>
    </location>
</feature>
<evidence type="ECO:0000313" key="3">
    <source>
        <dbReference type="Proteomes" id="UP000574317"/>
    </source>
</evidence>
<keyword evidence="3" id="KW-1185">Reference proteome</keyword>
<protein>
    <recommendedName>
        <fullName evidence="1">DUF7600 domain-containing protein</fullName>
    </recommendedName>
</protein>